<gene>
    <name evidence="1" type="ORF">ALC57_06383</name>
</gene>
<dbReference type="EMBL" id="KQ979480">
    <property type="protein sequence ID" value="KYN21284.1"/>
    <property type="molecule type" value="Genomic_DNA"/>
</dbReference>
<evidence type="ECO:0000313" key="2">
    <source>
        <dbReference type="Proteomes" id="UP000078492"/>
    </source>
</evidence>
<accession>A0A151J925</accession>
<evidence type="ECO:0000313" key="1">
    <source>
        <dbReference type="EMBL" id="KYN21284.1"/>
    </source>
</evidence>
<sequence length="71" mass="8182">MMRRLIVSDTIRWSRDIYVEHVSGTRQYLAPSRPSGDLLSMPPRAVRRRWLAEERSAQDTARRVSNVASVA</sequence>
<protein>
    <submittedName>
        <fullName evidence="1">Uncharacterized protein</fullName>
    </submittedName>
</protein>
<reference evidence="1 2" key="1">
    <citation type="submission" date="2015-09" db="EMBL/GenBank/DDBJ databases">
        <title>Trachymyrmex cornetzi WGS genome.</title>
        <authorList>
            <person name="Nygaard S."/>
            <person name="Hu H."/>
            <person name="Boomsma J."/>
            <person name="Zhang G."/>
        </authorList>
    </citation>
    <scope>NUCLEOTIDE SEQUENCE [LARGE SCALE GENOMIC DNA]</scope>
    <source>
        <strain evidence="1">Tcor2-1</strain>
        <tissue evidence="1">Whole body</tissue>
    </source>
</reference>
<dbReference type="Proteomes" id="UP000078492">
    <property type="component" value="Unassembled WGS sequence"/>
</dbReference>
<keyword evidence="2" id="KW-1185">Reference proteome</keyword>
<organism evidence="1 2">
    <name type="scientific">Trachymyrmex cornetzi</name>
    <dbReference type="NCBI Taxonomy" id="471704"/>
    <lineage>
        <taxon>Eukaryota</taxon>
        <taxon>Metazoa</taxon>
        <taxon>Ecdysozoa</taxon>
        <taxon>Arthropoda</taxon>
        <taxon>Hexapoda</taxon>
        <taxon>Insecta</taxon>
        <taxon>Pterygota</taxon>
        <taxon>Neoptera</taxon>
        <taxon>Endopterygota</taxon>
        <taxon>Hymenoptera</taxon>
        <taxon>Apocrita</taxon>
        <taxon>Aculeata</taxon>
        <taxon>Formicoidea</taxon>
        <taxon>Formicidae</taxon>
        <taxon>Myrmicinae</taxon>
        <taxon>Trachymyrmex</taxon>
    </lineage>
</organism>
<name>A0A151J925_9HYME</name>
<proteinExistence type="predicted"/>
<dbReference type="AlphaFoldDB" id="A0A151J925"/>